<keyword evidence="3" id="KW-1185">Reference proteome</keyword>
<dbReference type="RefSeq" id="WP_219071384.1">
    <property type="nucleotide sequence ID" value="NZ_JBHSCO010000001.1"/>
</dbReference>
<comment type="caution">
    <text evidence="2">The sequence shown here is derived from an EMBL/GenBank/DDBJ whole genome shotgun (WGS) entry which is preliminary data.</text>
</comment>
<sequence length="116" mass="13471">MNLEEKENYNLEDQNFQNNERYLDPDIDTPPDHTISDNAEPDYGNDLESQEFGKENFDNENLGNEQTDSDEFSKDDSETDELDDEFDNEDLGEEELDNEDLGNLDDEEGIIPDRNL</sequence>
<gene>
    <name evidence="2" type="ORF">ACFOY0_03305</name>
</gene>
<evidence type="ECO:0000313" key="3">
    <source>
        <dbReference type="Proteomes" id="UP001595719"/>
    </source>
</evidence>
<feature type="region of interest" description="Disordered" evidence="1">
    <location>
        <begin position="1"/>
        <end position="116"/>
    </location>
</feature>
<feature type="compositionally biased region" description="Acidic residues" evidence="1">
    <location>
        <begin position="39"/>
        <end position="49"/>
    </location>
</feature>
<accession>A0ABV8W1J9</accession>
<reference evidence="3" key="1">
    <citation type="journal article" date="2019" name="Int. J. Syst. Evol. Microbiol.">
        <title>The Global Catalogue of Microorganisms (GCM) 10K type strain sequencing project: providing services to taxonomists for standard genome sequencing and annotation.</title>
        <authorList>
            <consortium name="The Broad Institute Genomics Platform"/>
            <consortium name="The Broad Institute Genome Sequencing Center for Infectious Disease"/>
            <person name="Wu L."/>
            <person name="Ma J."/>
        </authorList>
    </citation>
    <scope>NUCLEOTIDE SEQUENCE [LARGE SCALE GENOMIC DNA]</scope>
    <source>
        <strain evidence="3">CGMCC 1.15345</strain>
    </source>
</reference>
<evidence type="ECO:0000256" key="1">
    <source>
        <dbReference type="SAM" id="MobiDB-lite"/>
    </source>
</evidence>
<feature type="compositionally biased region" description="Acidic residues" evidence="1">
    <location>
        <begin position="77"/>
        <end position="110"/>
    </location>
</feature>
<organism evidence="2 3">
    <name type="scientific">Flavobacterium quisquiliarum</name>
    <dbReference type="NCBI Taxonomy" id="1834436"/>
    <lineage>
        <taxon>Bacteria</taxon>
        <taxon>Pseudomonadati</taxon>
        <taxon>Bacteroidota</taxon>
        <taxon>Flavobacteriia</taxon>
        <taxon>Flavobacteriales</taxon>
        <taxon>Flavobacteriaceae</taxon>
        <taxon>Flavobacterium</taxon>
    </lineage>
</organism>
<dbReference type="Proteomes" id="UP001595719">
    <property type="component" value="Unassembled WGS sequence"/>
</dbReference>
<dbReference type="EMBL" id="JBHSCO010000001">
    <property type="protein sequence ID" value="MFC4390015.1"/>
    <property type="molecule type" value="Genomic_DNA"/>
</dbReference>
<protein>
    <submittedName>
        <fullName evidence="2">Uncharacterized protein</fullName>
    </submittedName>
</protein>
<feature type="compositionally biased region" description="Polar residues" evidence="1">
    <location>
        <begin position="11"/>
        <end position="20"/>
    </location>
</feature>
<proteinExistence type="predicted"/>
<name>A0ABV8W1J9_9FLAO</name>
<evidence type="ECO:0000313" key="2">
    <source>
        <dbReference type="EMBL" id="MFC4390015.1"/>
    </source>
</evidence>